<reference evidence="2" key="1">
    <citation type="journal article" date="2024" name="Proc. Natl. Acad. Sci. U.S.A.">
        <title>Extraordinary preservation of gene collinearity over three hundred million years revealed in homosporous lycophytes.</title>
        <authorList>
            <person name="Li C."/>
            <person name="Wickell D."/>
            <person name="Kuo L.Y."/>
            <person name="Chen X."/>
            <person name="Nie B."/>
            <person name="Liao X."/>
            <person name="Peng D."/>
            <person name="Ji J."/>
            <person name="Jenkins J."/>
            <person name="Williams M."/>
            <person name="Shu S."/>
            <person name="Plott C."/>
            <person name="Barry K."/>
            <person name="Rajasekar S."/>
            <person name="Grimwood J."/>
            <person name="Han X."/>
            <person name="Sun S."/>
            <person name="Hou Z."/>
            <person name="He W."/>
            <person name="Dai G."/>
            <person name="Sun C."/>
            <person name="Schmutz J."/>
            <person name="Leebens-Mack J.H."/>
            <person name="Li F.W."/>
            <person name="Wang L."/>
        </authorList>
    </citation>
    <scope>NUCLEOTIDE SEQUENCE [LARGE SCALE GENOMIC DNA]</scope>
    <source>
        <strain evidence="2">cv. PW_Plant_1</strain>
    </source>
</reference>
<dbReference type="Proteomes" id="UP001162992">
    <property type="component" value="Chromosome 5"/>
</dbReference>
<protein>
    <submittedName>
        <fullName evidence="1">Uncharacterized protein</fullName>
    </submittedName>
</protein>
<evidence type="ECO:0000313" key="2">
    <source>
        <dbReference type="Proteomes" id="UP001162992"/>
    </source>
</evidence>
<gene>
    <name evidence="1" type="ORF">O6H91_05G040900</name>
</gene>
<accession>A0ACC2DMU9</accession>
<sequence>METGLISELQLPPGFRFHPTDEELVVHYLSRKVSAPRPCGTIPIIADVKLYEFDPWDLPKQATFGEKEWYFFSTRDRKFPNGARPNRAAASGYWKATGTDNPVYTCGGTQKIGIKKTLVFYEGRAPRGVKTDWIMHEYRLAENDYKATNARRKVFVQLEGWVLCRIYKKKLTNQKSTSAEKLDLKRPSSCPLEEDSLASVPETDSSRLRFPPLSPLTGLVEQHGDFILQKINSSMLDTSEKGHYAYYQLDYDRSNSVVGETQMSVAQPIDQSISKGSGFLPGLEEKQLSLNYTPAESFKRQPNLRLLKEGSQDKAASFSRSGQ</sequence>
<name>A0ACC2DMU9_DIPCM</name>
<organism evidence="1 2">
    <name type="scientific">Diphasiastrum complanatum</name>
    <name type="common">Issler's clubmoss</name>
    <name type="synonym">Lycopodium complanatum</name>
    <dbReference type="NCBI Taxonomy" id="34168"/>
    <lineage>
        <taxon>Eukaryota</taxon>
        <taxon>Viridiplantae</taxon>
        <taxon>Streptophyta</taxon>
        <taxon>Embryophyta</taxon>
        <taxon>Tracheophyta</taxon>
        <taxon>Lycopodiopsida</taxon>
        <taxon>Lycopodiales</taxon>
        <taxon>Lycopodiaceae</taxon>
        <taxon>Lycopodioideae</taxon>
        <taxon>Diphasiastrum</taxon>
    </lineage>
</organism>
<dbReference type="EMBL" id="CM055096">
    <property type="protein sequence ID" value="KAJ7555490.1"/>
    <property type="molecule type" value="Genomic_DNA"/>
</dbReference>
<keyword evidence="2" id="KW-1185">Reference proteome</keyword>
<evidence type="ECO:0000313" key="1">
    <source>
        <dbReference type="EMBL" id="KAJ7555490.1"/>
    </source>
</evidence>
<comment type="caution">
    <text evidence="1">The sequence shown here is derived from an EMBL/GenBank/DDBJ whole genome shotgun (WGS) entry which is preliminary data.</text>
</comment>
<proteinExistence type="predicted"/>